<comment type="caution">
    <text evidence="7">The sequence shown here is derived from an EMBL/GenBank/DDBJ whole genome shotgun (WGS) entry which is preliminary data.</text>
</comment>
<dbReference type="InterPro" id="IPR012944">
    <property type="entry name" value="SusD_RagB_dom"/>
</dbReference>
<reference evidence="8" key="1">
    <citation type="journal article" date="2019" name="Int. J. Syst. Evol. Microbiol.">
        <title>The Global Catalogue of Microorganisms (GCM) 10K type strain sequencing project: providing services to taxonomists for standard genome sequencing and annotation.</title>
        <authorList>
            <consortium name="The Broad Institute Genomics Platform"/>
            <consortium name="The Broad Institute Genome Sequencing Center for Infectious Disease"/>
            <person name="Wu L."/>
            <person name="Ma J."/>
        </authorList>
    </citation>
    <scope>NUCLEOTIDE SEQUENCE [LARGE SCALE GENOMIC DNA]</scope>
    <source>
        <strain evidence="8">KCTC 42248</strain>
    </source>
</reference>
<dbReference type="Pfam" id="PF07980">
    <property type="entry name" value="SusD_RagB"/>
    <property type="match status" value="1"/>
</dbReference>
<name>A0ABW5NNG0_9SPHI</name>
<dbReference type="InterPro" id="IPR011990">
    <property type="entry name" value="TPR-like_helical_dom_sf"/>
</dbReference>
<keyword evidence="4" id="KW-0472">Membrane</keyword>
<keyword evidence="3" id="KW-0732">Signal</keyword>
<gene>
    <name evidence="7" type="ORF">ACFSQ3_11165</name>
</gene>
<evidence type="ECO:0000313" key="8">
    <source>
        <dbReference type="Proteomes" id="UP001597393"/>
    </source>
</evidence>
<dbReference type="PROSITE" id="PS51257">
    <property type="entry name" value="PROKAR_LIPOPROTEIN"/>
    <property type="match status" value="1"/>
</dbReference>
<sequence>MKRIPYISYVALTFFAAIMATSCSKMLDEPLENERPADEVDYTQSSDMILLTRGAYNQLYAMEWETVPLLGIRGDDIDVGGLGDQPLLANVDSFRYDRNFWMLNSTWLNLYTDIINWQGAIEEIQKYQEAGAPEATAQQYIAEIKVMQGFELLQLARMWGTLVIPTTSAPSDLFTAEPTEFAGVMEYVSDLMDEAIPALPDGRPNQRTDIRGGVTKQTALAVKAMVNLEAKNYPAVAEATGQIISSGLFSLSADYYQLFKIPGKLNNENLLEYQYSDLGTATGTSYRFPWDFYGPGSWTPARNGASQGWGFYEPSQKYIKFMLDRGETERLETTVLFTPRGIAALQNDPNYATLPEFVKNATREGDVFNNHPRYLFLSGKHYLPSTQLTQGRTAYGENKNMIVIRYAEILLMHAEALVSGASSSVLSADEAVNLVRRRAKLSDVSGVTLENVLDEKMAEFGSEWGVRFYDLLRHDKTDELNYGGRRYPATGRFYPYPLEQQNLLPQLQNIEQK</sequence>
<protein>
    <submittedName>
        <fullName evidence="7">RagB/SusD family nutrient uptake outer membrane protein</fullName>
    </submittedName>
</protein>
<evidence type="ECO:0000313" key="7">
    <source>
        <dbReference type="EMBL" id="MFD2599513.1"/>
    </source>
</evidence>
<evidence type="ECO:0000256" key="3">
    <source>
        <dbReference type="ARBA" id="ARBA00022729"/>
    </source>
</evidence>
<proteinExistence type="inferred from homology"/>
<keyword evidence="8" id="KW-1185">Reference proteome</keyword>
<evidence type="ECO:0000256" key="5">
    <source>
        <dbReference type="ARBA" id="ARBA00023237"/>
    </source>
</evidence>
<dbReference type="RefSeq" id="WP_380869641.1">
    <property type="nucleotide sequence ID" value="NZ_JBHUMA010000006.1"/>
</dbReference>
<feature type="domain" description="RagB/SusD" evidence="6">
    <location>
        <begin position="268"/>
        <end position="493"/>
    </location>
</feature>
<evidence type="ECO:0000256" key="4">
    <source>
        <dbReference type="ARBA" id="ARBA00023136"/>
    </source>
</evidence>
<dbReference type="EMBL" id="JBHUMA010000006">
    <property type="protein sequence ID" value="MFD2599513.1"/>
    <property type="molecule type" value="Genomic_DNA"/>
</dbReference>
<organism evidence="7 8">
    <name type="scientific">Sphingobacterium corticis</name>
    <dbReference type="NCBI Taxonomy" id="1812823"/>
    <lineage>
        <taxon>Bacteria</taxon>
        <taxon>Pseudomonadati</taxon>
        <taxon>Bacteroidota</taxon>
        <taxon>Sphingobacteriia</taxon>
        <taxon>Sphingobacteriales</taxon>
        <taxon>Sphingobacteriaceae</taxon>
        <taxon>Sphingobacterium</taxon>
    </lineage>
</organism>
<accession>A0ABW5NNG0</accession>
<keyword evidence="5" id="KW-0998">Cell outer membrane</keyword>
<dbReference type="SUPFAM" id="SSF48452">
    <property type="entry name" value="TPR-like"/>
    <property type="match status" value="1"/>
</dbReference>
<evidence type="ECO:0000256" key="2">
    <source>
        <dbReference type="ARBA" id="ARBA00006275"/>
    </source>
</evidence>
<comment type="similarity">
    <text evidence="2">Belongs to the SusD family.</text>
</comment>
<dbReference type="Proteomes" id="UP001597393">
    <property type="component" value="Unassembled WGS sequence"/>
</dbReference>
<evidence type="ECO:0000259" key="6">
    <source>
        <dbReference type="Pfam" id="PF07980"/>
    </source>
</evidence>
<evidence type="ECO:0000256" key="1">
    <source>
        <dbReference type="ARBA" id="ARBA00004442"/>
    </source>
</evidence>
<dbReference type="Gene3D" id="1.25.40.390">
    <property type="match status" value="1"/>
</dbReference>
<comment type="subcellular location">
    <subcellularLocation>
        <location evidence="1">Cell outer membrane</location>
    </subcellularLocation>
</comment>